<dbReference type="PhylomeDB" id="A0A0G4ER27"/>
<gene>
    <name evidence="2" type="ORF">Vbra_5374</name>
</gene>
<proteinExistence type="predicted"/>
<sequence length="185" mass="20262">MGKLSWPDGRCYEGEWKAGKMHGKGTYTTATGESRTGEWADGTWLAEAQADVSDDGAQSSPMSIEHTDVFDAVLAGDEQSQTLRLLISKDGNHILDKRDESKLKFTPFLRAVEEGHVGVMSVMYESKPDVLQQTTGGGDNAMYLAAEYGHVAAVNQLLEWDPKLLYSPDDVTDHTHVSVMSLTPQ</sequence>
<dbReference type="SMART" id="SM00698">
    <property type="entry name" value="MORN"/>
    <property type="match status" value="1"/>
</dbReference>
<dbReference type="InParanoid" id="A0A0G4ER27"/>
<reference evidence="2 3" key="1">
    <citation type="submission" date="2014-11" db="EMBL/GenBank/DDBJ databases">
        <authorList>
            <person name="Zhu J."/>
            <person name="Qi W."/>
            <person name="Song R."/>
        </authorList>
    </citation>
    <scope>NUCLEOTIDE SEQUENCE [LARGE SCALE GENOMIC DNA]</scope>
</reference>
<dbReference type="InterPro" id="IPR003409">
    <property type="entry name" value="MORN"/>
</dbReference>
<dbReference type="EMBL" id="CDMY01000297">
    <property type="protein sequence ID" value="CEM00698.1"/>
    <property type="molecule type" value="Genomic_DNA"/>
</dbReference>
<dbReference type="AlphaFoldDB" id="A0A0G4ER27"/>
<organism evidence="2 3">
    <name type="scientific">Vitrella brassicaformis (strain CCMP3155)</name>
    <dbReference type="NCBI Taxonomy" id="1169540"/>
    <lineage>
        <taxon>Eukaryota</taxon>
        <taxon>Sar</taxon>
        <taxon>Alveolata</taxon>
        <taxon>Colpodellida</taxon>
        <taxon>Vitrellaceae</taxon>
        <taxon>Vitrella</taxon>
    </lineage>
</organism>
<evidence type="ECO:0000313" key="3">
    <source>
        <dbReference type="Proteomes" id="UP000041254"/>
    </source>
</evidence>
<keyword evidence="3" id="KW-1185">Reference proteome</keyword>
<dbReference type="Proteomes" id="UP000041254">
    <property type="component" value="Unassembled WGS sequence"/>
</dbReference>
<dbReference type="InterPro" id="IPR036770">
    <property type="entry name" value="Ankyrin_rpt-contain_sf"/>
</dbReference>
<dbReference type="Gene3D" id="2.20.110.10">
    <property type="entry name" value="Histone H3 K4-specific methyltransferase SET7/9 N-terminal domain"/>
    <property type="match status" value="1"/>
</dbReference>
<evidence type="ECO:0000313" key="2">
    <source>
        <dbReference type="EMBL" id="CEM00698.1"/>
    </source>
</evidence>
<evidence type="ECO:0000256" key="1">
    <source>
        <dbReference type="ARBA" id="ARBA00022737"/>
    </source>
</evidence>
<dbReference type="PANTHER" id="PTHR23084:SF263">
    <property type="entry name" value="MORN REPEAT-CONTAINING PROTEIN 1"/>
    <property type="match status" value="1"/>
</dbReference>
<dbReference type="SUPFAM" id="SSF82185">
    <property type="entry name" value="Histone H3 K4-specific methyltransferase SET7/9 N-terminal domain"/>
    <property type="match status" value="1"/>
</dbReference>
<protein>
    <submittedName>
        <fullName evidence="2">Uncharacterized protein</fullName>
    </submittedName>
</protein>
<name>A0A0G4ER27_VITBC</name>
<dbReference type="Pfam" id="PF02493">
    <property type="entry name" value="MORN"/>
    <property type="match status" value="1"/>
</dbReference>
<dbReference type="SUPFAM" id="SSF48403">
    <property type="entry name" value="Ankyrin repeat"/>
    <property type="match status" value="1"/>
</dbReference>
<dbReference type="Gene3D" id="1.25.40.20">
    <property type="entry name" value="Ankyrin repeat-containing domain"/>
    <property type="match status" value="1"/>
</dbReference>
<dbReference type="VEuPathDB" id="CryptoDB:Vbra_5374"/>
<dbReference type="STRING" id="1169540.A0A0G4ER27"/>
<accession>A0A0G4ER27</accession>
<dbReference type="PANTHER" id="PTHR23084">
    <property type="entry name" value="PHOSPHATIDYLINOSITOL-4-PHOSPHATE 5-KINASE RELATED"/>
    <property type="match status" value="1"/>
</dbReference>
<keyword evidence="1" id="KW-0677">Repeat</keyword>
<dbReference type="OrthoDB" id="194358at2759"/>